<protein>
    <recommendedName>
        <fullName evidence="10">Cytochrome P450</fullName>
    </recommendedName>
</protein>
<organism evidence="8">
    <name type="scientific">Salvia splendens</name>
    <name type="common">Scarlet sage</name>
    <dbReference type="NCBI Taxonomy" id="180675"/>
    <lineage>
        <taxon>Eukaryota</taxon>
        <taxon>Viridiplantae</taxon>
        <taxon>Streptophyta</taxon>
        <taxon>Embryophyta</taxon>
        <taxon>Tracheophyta</taxon>
        <taxon>Spermatophyta</taxon>
        <taxon>Magnoliopsida</taxon>
        <taxon>eudicotyledons</taxon>
        <taxon>Gunneridae</taxon>
        <taxon>Pentapetalae</taxon>
        <taxon>asterids</taxon>
        <taxon>lamiids</taxon>
        <taxon>Lamiales</taxon>
        <taxon>Lamiaceae</taxon>
        <taxon>Nepetoideae</taxon>
        <taxon>Mentheae</taxon>
        <taxon>Salviinae</taxon>
        <taxon>Salvia</taxon>
        <taxon>Salvia subgen. Calosphace</taxon>
        <taxon>core Calosphace</taxon>
    </lineage>
</organism>
<reference evidence="8" key="1">
    <citation type="submission" date="2018-01" db="EMBL/GenBank/DDBJ databases">
        <authorList>
            <person name="Mao J.F."/>
        </authorList>
    </citation>
    <scope>NUCLEOTIDE SEQUENCE</scope>
    <source>
        <strain evidence="8">Huo1</strain>
        <tissue evidence="8">Leaf</tissue>
    </source>
</reference>
<dbReference type="GO" id="GO:0005506">
    <property type="term" value="F:iron ion binding"/>
    <property type="evidence" value="ECO:0007669"/>
    <property type="project" value="InterPro"/>
</dbReference>
<comment type="caution">
    <text evidence="8">The sequence shown here is derived from an EMBL/GenBank/DDBJ whole genome shotgun (WGS) entry which is preliminary data.</text>
</comment>
<evidence type="ECO:0000256" key="5">
    <source>
        <dbReference type="ARBA" id="ARBA00022989"/>
    </source>
</evidence>
<keyword evidence="5" id="KW-0472">Membrane</keyword>
<evidence type="ECO:0000256" key="4">
    <source>
        <dbReference type="ARBA" id="ARBA00022723"/>
    </source>
</evidence>
<dbReference type="Pfam" id="PF00067">
    <property type="entry name" value="p450"/>
    <property type="match status" value="1"/>
</dbReference>
<accession>A0A8X8Z1K9</accession>
<gene>
    <name evidence="8" type="ORF">SASPL_150248</name>
</gene>
<dbReference type="InterPro" id="IPR001128">
    <property type="entry name" value="Cyt_P450"/>
</dbReference>
<proteinExistence type="inferred from homology"/>
<dbReference type="GO" id="GO:0016125">
    <property type="term" value="P:sterol metabolic process"/>
    <property type="evidence" value="ECO:0007669"/>
    <property type="project" value="TreeGrafter"/>
</dbReference>
<dbReference type="InterPro" id="IPR002397">
    <property type="entry name" value="Cyt_P450_B"/>
</dbReference>
<evidence type="ECO:0000256" key="6">
    <source>
        <dbReference type="ARBA" id="ARBA00023004"/>
    </source>
</evidence>
<dbReference type="PANTHER" id="PTHR24286">
    <property type="entry name" value="CYTOCHROME P450 26"/>
    <property type="match status" value="1"/>
</dbReference>
<dbReference type="GO" id="GO:0020037">
    <property type="term" value="F:heme binding"/>
    <property type="evidence" value="ECO:0007669"/>
    <property type="project" value="InterPro"/>
</dbReference>
<evidence type="ECO:0000256" key="2">
    <source>
        <dbReference type="ARBA" id="ARBA00010617"/>
    </source>
</evidence>
<dbReference type="InterPro" id="IPR036396">
    <property type="entry name" value="Cyt_P450_sf"/>
</dbReference>
<evidence type="ECO:0008006" key="10">
    <source>
        <dbReference type="Google" id="ProtNLM"/>
    </source>
</evidence>
<dbReference type="GO" id="GO:0016705">
    <property type="term" value="F:oxidoreductase activity, acting on paired donors, with incorporation or reduction of molecular oxygen"/>
    <property type="evidence" value="ECO:0007669"/>
    <property type="project" value="InterPro"/>
</dbReference>
<dbReference type="AlphaFoldDB" id="A0A8X8Z1K9"/>
<evidence type="ECO:0000313" key="9">
    <source>
        <dbReference type="Proteomes" id="UP000298416"/>
    </source>
</evidence>
<keyword evidence="5" id="KW-1133">Transmembrane helix</keyword>
<keyword evidence="9" id="KW-1185">Reference proteome</keyword>
<comment type="similarity">
    <text evidence="2 7">Belongs to the cytochrome P450 family.</text>
</comment>
<evidence type="ECO:0000256" key="1">
    <source>
        <dbReference type="ARBA" id="ARBA00004167"/>
    </source>
</evidence>
<evidence type="ECO:0000256" key="3">
    <source>
        <dbReference type="ARBA" id="ARBA00022692"/>
    </source>
</evidence>
<dbReference type="PANTHER" id="PTHR24286:SF53">
    <property type="entry name" value="BETA-AMYRIN 28-OXIDASE-LIKE"/>
    <property type="match status" value="1"/>
</dbReference>
<dbReference type="GO" id="GO:0016020">
    <property type="term" value="C:membrane"/>
    <property type="evidence" value="ECO:0007669"/>
    <property type="project" value="UniProtKB-SubCell"/>
</dbReference>
<keyword evidence="7" id="KW-0503">Monooxygenase</keyword>
<dbReference type="SUPFAM" id="SSF48264">
    <property type="entry name" value="Cytochrome P450"/>
    <property type="match status" value="1"/>
</dbReference>
<sequence>MAKIVEARREERDLLSKMLEFKDEDGKCLSVNEIVTLLVEQTAIAKSAPGENLTWEDMEKMKYSWNVVHEALRLVPTAAGVFKEATADISFAGFITPNGMKTLWTPHSSHSNPEYFPDPEKLDPSRFKGSGPAPYTFVSFGGGARICPGRTYAKLAMLVLVHNLVTKFRIEKVIPHQKMISEFEATPSHGLHLHLYPH</sequence>
<evidence type="ECO:0000313" key="8">
    <source>
        <dbReference type="EMBL" id="KAG6388812.1"/>
    </source>
</evidence>
<keyword evidence="7" id="KW-0560">Oxidoreductase</keyword>
<dbReference type="GO" id="GO:0004497">
    <property type="term" value="F:monooxygenase activity"/>
    <property type="evidence" value="ECO:0007669"/>
    <property type="project" value="UniProtKB-KW"/>
</dbReference>
<keyword evidence="6 7" id="KW-0408">Iron</keyword>
<dbReference type="PROSITE" id="PS00086">
    <property type="entry name" value="CYTOCHROME_P450"/>
    <property type="match status" value="1"/>
</dbReference>
<reference evidence="8" key="2">
    <citation type="submission" date="2020-08" db="EMBL/GenBank/DDBJ databases">
        <title>Plant Genome Project.</title>
        <authorList>
            <person name="Zhang R.-G."/>
        </authorList>
    </citation>
    <scope>NUCLEOTIDE SEQUENCE</scope>
    <source>
        <strain evidence="8">Huo1</strain>
        <tissue evidence="8">Leaf</tissue>
    </source>
</reference>
<dbReference type="EMBL" id="PNBA02000020">
    <property type="protein sequence ID" value="KAG6388812.1"/>
    <property type="molecule type" value="Genomic_DNA"/>
</dbReference>
<dbReference type="InterPro" id="IPR017972">
    <property type="entry name" value="Cyt_P450_CS"/>
</dbReference>
<dbReference type="Proteomes" id="UP000298416">
    <property type="component" value="Unassembled WGS sequence"/>
</dbReference>
<dbReference type="Gene3D" id="1.10.630.10">
    <property type="entry name" value="Cytochrome P450"/>
    <property type="match status" value="1"/>
</dbReference>
<dbReference type="PRINTS" id="PR00359">
    <property type="entry name" value="BP450"/>
</dbReference>
<keyword evidence="4 7" id="KW-0479">Metal-binding</keyword>
<name>A0A8X8Z1K9_SALSN</name>
<keyword evidence="7" id="KW-0349">Heme</keyword>
<keyword evidence="3" id="KW-0812">Transmembrane</keyword>
<comment type="subcellular location">
    <subcellularLocation>
        <location evidence="1">Membrane</location>
        <topology evidence="1">Single-pass membrane protein</topology>
    </subcellularLocation>
</comment>
<evidence type="ECO:0000256" key="7">
    <source>
        <dbReference type="RuleBase" id="RU000461"/>
    </source>
</evidence>